<dbReference type="AlphaFoldDB" id="A0A9X9EQY8"/>
<accession>A0A9X9EQY8</accession>
<reference evidence="1 2" key="1">
    <citation type="journal article" date="2019" name="Environ. Microbiol.">
        <title>An active ?-lactamase is a part of an orchestrated cell wall stress resistance network of Bacillus subtilis and related rhizosphere species.</title>
        <authorList>
            <person name="Bucher T."/>
            <person name="Keren-Paz A."/>
            <person name="Hausser J."/>
            <person name="Olender T."/>
            <person name="Cytryn E."/>
            <person name="Kolodkin-Gal I."/>
        </authorList>
    </citation>
    <scope>NUCLEOTIDE SEQUENCE [LARGE SCALE GENOMIC DNA]</scope>
    <source>
        <strain evidence="1 2">I4</strain>
    </source>
</reference>
<dbReference type="EMBL" id="SZNT01000364">
    <property type="protein sequence ID" value="TKH08503.1"/>
    <property type="molecule type" value="Genomic_DNA"/>
</dbReference>
<proteinExistence type="predicted"/>
<evidence type="ECO:0000313" key="1">
    <source>
        <dbReference type="EMBL" id="TKH08503.1"/>
    </source>
</evidence>
<gene>
    <name evidence="1" type="ORF">FC678_20095</name>
</gene>
<dbReference type="RefSeq" id="WP_137024253.1">
    <property type="nucleotide sequence ID" value="NZ_SZNT01000364.1"/>
</dbReference>
<organism evidence="1 2">
    <name type="scientific">Peribacillus simplex</name>
    <dbReference type="NCBI Taxonomy" id="1478"/>
    <lineage>
        <taxon>Bacteria</taxon>
        <taxon>Bacillati</taxon>
        <taxon>Bacillota</taxon>
        <taxon>Bacilli</taxon>
        <taxon>Bacillales</taxon>
        <taxon>Bacillaceae</taxon>
        <taxon>Peribacillus</taxon>
    </lineage>
</organism>
<evidence type="ECO:0000313" key="2">
    <source>
        <dbReference type="Proteomes" id="UP000309170"/>
    </source>
</evidence>
<name>A0A9X9EQY8_9BACI</name>
<dbReference type="Proteomes" id="UP000309170">
    <property type="component" value="Unassembled WGS sequence"/>
</dbReference>
<sequence length="62" mass="7381">MRCHINYTDLMWQNDWDGEEVGYDEIHVVSLYVLKLNPNINILIDLENNKILEVFLDEGEDE</sequence>
<protein>
    <submittedName>
        <fullName evidence="1">Uncharacterized protein</fullName>
    </submittedName>
</protein>
<comment type="caution">
    <text evidence="1">The sequence shown here is derived from an EMBL/GenBank/DDBJ whole genome shotgun (WGS) entry which is preliminary data.</text>
</comment>